<evidence type="ECO:0000313" key="1">
    <source>
        <dbReference type="EMBL" id="CAI4220005.1"/>
    </source>
</evidence>
<keyword evidence="2" id="KW-1185">Reference proteome</keyword>
<protein>
    <recommendedName>
        <fullName evidence="3">Alpha/beta hydrolase fold-3 domain-containing protein</fullName>
    </recommendedName>
</protein>
<dbReference type="OrthoDB" id="5396420at2759"/>
<evidence type="ECO:0000313" key="2">
    <source>
        <dbReference type="Proteomes" id="UP000838763"/>
    </source>
</evidence>
<reference evidence="1" key="1">
    <citation type="submission" date="2022-11" db="EMBL/GenBank/DDBJ databases">
        <authorList>
            <person name="Scott C."/>
            <person name="Bruce N."/>
        </authorList>
    </citation>
    <scope>NUCLEOTIDE SEQUENCE</scope>
</reference>
<dbReference type="SUPFAM" id="SSF53474">
    <property type="entry name" value="alpha/beta-Hydrolases"/>
    <property type="match status" value="1"/>
</dbReference>
<accession>A0A9P1HCI1</accession>
<dbReference type="Proteomes" id="UP000838763">
    <property type="component" value="Unassembled WGS sequence"/>
</dbReference>
<evidence type="ECO:0008006" key="3">
    <source>
        <dbReference type="Google" id="ProtNLM"/>
    </source>
</evidence>
<gene>
    <name evidence="1" type="ORF">PPNO1_LOCUS9545</name>
</gene>
<dbReference type="AlphaFoldDB" id="A0A9P1HCI1"/>
<comment type="caution">
    <text evidence="1">The sequence shown here is derived from an EMBL/GenBank/DDBJ whole genome shotgun (WGS) entry which is preliminary data.</text>
</comment>
<proteinExistence type="predicted"/>
<dbReference type="InterPro" id="IPR029058">
    <property type="entry name" value="AB_hydrolase_fold"/>
</dbReference>
<sequence length="295" mass="33477">MEQHHPDYQTVELTPGPHFIRPRRQLRRPLRRRRPRCRRPLRHPLYWPTPVHDVAFAYHWLSTNLAPPGLTRRDILVLSSHLGASLATSLALTESRPHLPFAVRGLAVLNGIYSWPMFLPDHRAHRKSPPRSRSRAAAARRTLLAHAAEEDDLEQRGTVLAGSTVSYQGCDQLARFAALMPGLFGHRPARLFDVFASPALMFQTPGINVPSSFTRSDTLASQIDWLASTQALEFAALMRRSVEKLEVKERREWDFDFDEDGDLPEKRVRVLGVDDADDPAWGLTAEPPRTLSRRG</sequence>
<name>A0A9P1HCI1_9PEZI</name>
<dbReference type="EMBL" id="CALLCH030000021">
    <property type="protein sequence ID" value="CAI4220005.1"/>
    <property type="molecule type" value="Genomic_DNA"/>
</dbReference>
<dbReference type="Gene3D" id="3.40.50.1820">
    <property type="entry name" value="alpha/beta hydrolase"/>
    <property type="match status" value="1"/>
</dbReference>
<organism evidence="1 2">
    <name type="scientific">Parascedosporium putredinis</name>
    <dbReference type="NCBI Taxonomy" id="1442378"/>
    <lineage>
        <taxon>Eukaryota</taxon>
        <taxon>Fungi</taxon>
        <taxon>Dikarya</taxon>
        <taxon>Ascomycota</taxon>
        <taxon>Pezizomycotina</taxon>
        <taxon>Sordariomycetes</taxon>
        <taxon>Hypocreomycetidae</taxon>
        <taxon>Microascales</taxon>
        <taxon>Microascaceae</taxon>
        <taxon>Parascedosporium</taxon>
    </lineage>
</organism>